<proteinExistence type="predicted"/>
<reference evidence="3 4" key="1">
    <citation type="submission" date="2015-12" db="EMBL/GenBank/DDBJ databases">
        <title>Complete genome of Lacimicrobium alkaliphilum KCTC 32984.</title>
        <authorList>
            <person name="Kim S.-G."/>
            <person name="Lee Y.-J."/>
        </authorList>
    </citation>
    <scope>NUCLEOTIDE SEQUENCE [LARGE SCALE GENOMIC DNA]</scope>
    <source>
        <strain evidence="3 4">YelD216</strain>
    </source>
</reference>
<dbReference type="PANTHER" id="PTHR38589:SF1">
    <property type="entry name" value="BLR0621 PROTEIN"/>
    <property type="match status" value="1"/>
</dbReference>
<sequence length="246" mass="26589">MNALLKVSLGLLAVAVAPAQANWQLPENVKQLVVVTTDDWDGIQGQLRTYVRTENGWQAQSLSSAVTIGRTGSAWGIGLHPAQSGLQKKEGDGKAPAGIFALTSGFGYEAISGLEIPYQQMQGSHYCMDVNESAYYNQIVDASIVGEEAVEGSSEGMRRDLHYGDELYRQGVFVAHNPQNVPGAGSCIFLHLWRGDDKPTAGCTAMPGEVMDELIRWLDADEDPAMVLLPGEVYKKHQSAWGLPAL</sequence>
<dbReference type="Proteomes" id="UP000068447">
    <property type="component" value="Chromosome"/>
</dbReference>
<keyword evidence="4" id="KW-1185">Reference proteome</keyword>
<evidence type="ECO:0000313" key="4">
    <source>
        <dbReference type="Proteomes" id="UP000068447"/>
    </source>
</evidence>
<gene>
    <name evidence="3" type="ORF">AT746_13170</name>
</gene>
<dbReference type="GO" id="GO:0016740">
    <property type="term" value="F:transferase activity"/>
    <property type="evidence" value="ECO:0007669"/>
    <property type="project" value="InterPro"/>
</dbReference>
<dbReference type="EMBL" id="CP013650">
    <property type="protein sequence ID" value="ALT00460.1"/>
    <property type="molecule type" value="Genomic_DNA"/>
</dbReference>
<dbReference type="Pfam" id="PF03734">
    <property type="entry name" value="YkuD"/>
    <property type="match status" value="1"/>
</dbReference>
<evidence type="ECO:0000313" key="3">
    <source>
        <dbReference type="EMBL" id="ALT00460.1"/>
    </source>
</evidence>
<dbReference type="AlphaFoldDB" id="A0A0U2QRJ5"/>
<evidence type="ECO:0000256" key="1">
    <source>
        <dbReference type="SAM" id="SignalP"/>
    </source>
</evidence>
<protein>
    <recommendedName>
        <fullName evidence="2">L,D-TPase catalytic domain-containing protein</fullName>
    </recommendedName>
</protein>
<feature type="chain" id="PRO_5006831973" description="L,D-TPase catalytic domain-containing protein" evidence="1">
    <location>
        <begin position="22"/>
        <end position="246"/>
    </location>
</feature>
<dbReference type="KEGG" id="lal:AT746_13170"/>
<dbReference type="STRING" id="1526571.AT746_13170"/>
<feature type="domain" description="L,D-TPase catalytic" evidence="2">
    <location>
        <begin position="51"/>
        <end position="221"/>
    </location>
</feature>
<dbReference type="PANTHER" id="PTHR38589">
    <property type="entry name" value="BLR0621 PROTEIN"/>
    <property type="match status" value="1"/>
</dbReference>
<name>A0A0U2QRJ5_9ALTE</name>
<dbReference type="InterPro" id="IPR005490">
    <property type="entry name" value="LD_TPept_cat_dom"/>
</dbReference>
<accession>A0A0U2QRJ5</accession>
<feature type="signal peptide" evidence="1">
    <location>
        <begin position="1"/>
        <end position="21"/>
    </location>
</feature>
<organism evidence="3 4">
    <name type="scientific">Lacimicrobium alkaliphilum</name>
    <dbReference type="NCBI Taxonomy" id="1526571"/>
    <lineage>
        <taxon>Bacteria</taxon>
        <taxon>Pseudomonadati</taxon>
        <taxon>Pseudomonadota</taxon>
        <taxon>Gammaproteobacteria</taxon>
        <taxon>Alteromonadales</taxon>
        <taxon>Alteromonadaceae</taxon>
        <taxon>Lacimicrobium</taxon>
    </lineage>
</organism>
<keyword evidence="1" id="KW-0732">Signal</keyword>
<evidence type="ECO:0000259" key="2">
    <source>
        <dbReference type="Pfam" id="PF03734"/>
    </source>
</evidence>